<keyword evidence="6" id="KW-0614">Plasmid</keyword>
<dbReference type="Pfam" id="PF00202">
    <property type="entry name" value="Aminotran_3"/>
    <property type="match status" value="1"/>
</dbReference>
<evidence type="ECO:0000313" key="7">
    <source>
        <dbReference type="Proteomes" id="UP000031778"/>
    </source>
</evidence>
<dbReference type="Gene3D" id="3.40.640.10">
    <property type="entry name" value="Type I PLP-dependent aspartate aminotransferase-like (Major domain)"/>
    <property type="match status" value="1"/>
</dbReference>
<keyword evidence="4 5" id="KW-0663">Pyridoxal phosphate</keyword>
<dbReference type="KEGG" id="bby:CY96_27935"/>
<gene>
    <name evidence="6" type="ORF">CY96_27935</name>
</gene>
<accession>A0A9W3PU18</accession>
<dbReference type="SUPFAM" id="SSF53383">
    <property type="entry name" value="PLP-dependent transferases"/>
    <property type="match status" value="1"/>
</dbReference>
<evidence type="ECO:0000256" key="5">
    <source>
        <dbReference type="RuleBase" id="RU003560"/>
    </source>
</evidence>
<evidence type="ECO:0000256" key="4">
    <source>
        <dbReference type="ARBA" id="ARBA00022898"/>
    </source>
</evidence>
<evidence type="ECO:0000256" key="1">
    <source>
        <dbReference type="ARBA" id="ARBA00001933"/>
    </source>
</evidence>
<protein>
    <recommendedName>
        <fullName evidence="8">4-aminobutyrate aminotransferase</fullName>
    </recommendedName>
</protein>
<dbReference type="AlphaFoldDB" id="A0A9W3PU18"/>
<organism evidence="6 7">
    <name type="scientific">Bacillus bombysepticus str. Wang</name>
    <dbReference type="NCBI Taxonomy" id="1330043"/>
    <lineage>
        <taxon>Bacteria</taxon>
        <taxon>Bacillati</taxon>
        <taxon>Bacillota</taxon>
        <taxon>Bacilli</taxon>
        <taxon>Bacillales</taxon>
        <taxon>Bacillaceae</taxon>
        <taxon>Bacillus</taxon>
        <taxon>Bacillus cereus group</taxon>
    </lineage>
</organism>
<reference evidence="7" key="1">
    <citation type="submission" date="2014-03" db="EMBL/GenBank/DDBJ databases">
        <title>The Complete Genome Sequence of Bacillus bombyseptieus.</title>
        <authorList>
            <person name="Cheng T."/>
            <person name="Lin P."/>
            <person name="Jin S."/>
            <person name="Wu Y."/>
            <person name="Fu B."/>
            <person name="Long R."/>
            <person name="Liu D."/>
            <person name="Guo Y."/>
            <person name="Peng L."/>
            <person name="Xia Q."/>
        </authorList>
    </citation>
    <scope>NUCLEOTIDE SEQUENCE [LARGE SCALE GENOMIC DNA]</scope>
    <source>
        <strain evidence="7">wang</strain>
        <plasmid evidence="7">pBb</plasmid>
    </source>
</reference>
<dbReference type="EMBL" id="CP007513">
    <property type="protein sequence ID" value="AHX21660.1"/>
    <property type="molecule type" value="Genomic_DNA"/>
</dbReference>
<geneLocation type="plasmid" evidence="6 7">
    <name>pBb</name>
</geneLocation>
<name>A0A9W3PU18_9BACI</name>
<dbReference type="Proteomes" id="UP000031778">
    <property type="component" value="Plasmid pBb"/>
</dbReference>
<evidence type="ECO:0000256" key="3">
    <source>
        <dbReference type="ARBA" id="ARBA00022679"/>
    </source>
</evidence>
<dbReference type="RefSeq" id="WP_234581450.1">
    <property type="nucleotide sequence ID" value="NZ_CP007513.1"/>
</dbReference>
<dbReference type="GO" id="GO:0042802">
    <property type="term" value="F:identical protein binding"/>
    <property type="evidence" value="ECO:0007669"/>
    <property type="project" value="TreeGrafter"/>
</dbReference>
<keyword evidence="2" id="KW-0032">Aminotransferase</keyword>
<dbReference type="InterPro" id="IPR050103">
    <property type="entry name" value="Class-III_PLP-dep_AT"/>
</dbReference>
<dbReference type="PANTHER" id="PTHR11986">
    <property type="entry name" value="AMINOTRANSFERASE CLASS III"/>
    <property type="match status" value="1"/>
</dbReference>
<proteinExistence type="inferred from homology"/>
<evidence type="ECO:0000256" key="2">
    <source>
        <dbReference type="ARBA" id="ARBA00022576"/>
    </source>
</evidence>
<dbReference type="PANTHER" id="PTHR11986:SF79">
    <property type="entry name" value="ACETYLORNITHINE AMINOTRANSFERASE, MITOCHONDRIAL"/>
    <property type="match status" value="1"/>
</dbReference>
<dbReference type="PIRSF" id="PIRSF000521">
    <property type="entry name" value="Transaminase_4ab_Lys_Orn"/>
    <property type="match status" value="1"/>
</dbReference>
<keyword evidence="7" id="KW-1185">Reference proteome</keyword>
<dbReference type="InterPro" id="IPR005814">
    <property type="entry name" value="Aminotrans_3"/>
</dbReference>
<dbReference type="Gene3D" id="3.90.1150.10">
    <property type="entry name" value="Aspartate Aminotransferase, domain 1"/>
    <property type="match status" value="1"/>
</dbReference>
<dbReference type="InterPro" id="IPR015421">
    <property type="entry name" value="PyrdxlP-dep_Trfase_major"/>
</dbReference>
<dbReference type="GO" id="GO:0030170">
    <property type="term" value="F:pyridoxal phosphate binding"/>
    <property type="evidence" value="ECO:0007669"/>
    <property type="project" value="InterPro"/>
</dbReference>
<evidence type="ECO:0000313" key="6">
    <source>
        <dbReference type="EMBL" id="AHX21660.1"/>
    </source>
</evidence>
<dbReference type="InterPro" id="IPR015424">
    <property type="entry name" value="PyrdxlP-dep_Trfase"/>
</dbReference>
<sequence length="413" mass="45717">MIKTTNYIDYLTSNILPNPDVSPVNKGEGIYFWDTSGNKYLDFSSQTLNLLLGQCHPAVVEAVVEQAKSLTFVSSRFGAMSYYEACKLLVELAPPTHTKVNIKMCDGSDANETGIKIAKKYTGKSGIVSFYKGHTGQTTQTLNVRGYGRDPKTLHGTKEDVVFINPPKCKEKGDWIESINELYQVVQSNKNIAGILLDPIMVNGGLLVTEDTHKYLQAVEKICNENGIVFILDENQSFGWLPNYFAAVHFGISPDVITLGKGLSAGHPLAGVLVTEKMKDVLSYNEADFTNGGHPISCAAAKATLTALKTEDFDISGKENYICTKIKELGERTNIKIIHRGVGLIHCIQIEHSKDQQTNIKLAKDIYDECLENGIFLRLYNDCLIIKPPIIVTYEQIDELFSILTSAFSKKEC</sequence>
<comment type="cofactor">
    <cofactor evidence="1">
        <name>pyridoxal 5'-phosphate</name>
        <dbReference type="ChEBI" id="CHEBI:597326"/>
    </cofactor>
</comment>
<dbReference type="GO" id="GO:0008483">
    <property type="term" value="F:transaminase activity"/>
    <property type="evidence" value="ECO:0007669"/>
    <property type="project" value="UniProtKB-KW"/>
</dbReference>
<comment type="similarity">
    <text evidence="5">Belongs to the class-III pyridoxal-phosphate-dependent aminotransferase family.</text>
</comment>
<evidence type="ECO:0008006" key="8">
    <source>
        <dbReference type="Google" id="ProtNLM"/>
    </source>
</evidence>
<keyword evidence="3" id="KW-0808">Transferase</keyword>
<dbReference type="InterPro" id="IPR015422">
    <property type="entry name" value="PyrdxlP-dep_Trfase_small"/>
</dbReference>